<gene>
    <name evidence="2" type="ORF">FOXB_13570</name>
</gene>
<sequence length="700" mass="79819">MSETCRYCNSYFNISQDENRSHKFHHAITRPVEAYVVGADAGCWHCAALLQFFKEKGNKKDYIYYSNQQGLGVLSQDVPDDSFNRRYLPDIDMNVYRVTVQGTPSAESKLGPNIDLPVSSKSDECFMWIQKRLNECASSHDCWNPIDLKTPKRLLEISNDKLILRTNILKEKYATLSHCWGTSSSASIKLLKSTSNNFTHDGIALGDLSLTFRDAADVCKRLGIQYIWIDSLCIIQDDPQDWLQESTNMAGIYANAFIGLFAGHAKNGNGGLYSNRYNPEPFLIVEKVAVKDDHGQQRTMYIQQQHLIGHDLTFNFDLFPEFPSYEYRQLPTVKEPLYQRGWVFQELHLSPRAILFNSQELTWVCNQDAQCECGETTKNNFATKYFFTDVPKTADYPGAVEGDLFYKHGMRNWAHLVHRYSRLGLTFEKDRLPALSGMAKAFQIMGSTEMKDDAYLAGIWKSMLPEALLWKAVDGPPSGPVQRCRFRKPVGERGPPTWSWMCCDFTVHWQNNYFGSDYLLKVDEAQVELGSIDRAGEVAKGHIVLRVVHIEEVAMVYPDDPSFRTNEYTLRDEYIRNSSTEELISLQDKDCRFSFLPDYDFTDKSLGGLYIPPSETLYCMPVVGLDGYWPFSETSLVLRQHSRSAEFRDTPDVTHVYERVGICDGQIMYSVKSIHVMLQGFVFSGNSECIQGSAGHEAQP</sequence>
<reference evidence="2" key="1">
    <citation type="journal article" date="2012" name="Mol. Plant Microbe Interact.">
        <title>A highly conserved effector in Fusarium oxysporum is required for full virulence on Arabidopsis.</title>
        <authorList>
            <person name="Thatcher L.F."/>
            <person name="Gardiner D.M."/>
            <person name="Kazan K."/>
            <person name="Manners J."/>
        </authorList>
    </citation>
    <scope>NUCLEOTIDE SEQUENCE [LARGE SCALE GENOMIC DNA]</scope>
    <source>
        <strain evidence="2">Fo5176</strain>
    </source>
</reference>
<name>F9G4I8_FUSOF</name>
<organism evidence="2">
    <name type="scientific">Fusarium oxysporum (strain Fo5176)</name>
    <name type="common">Fusarium vascular wilt</name>
    <dbReference type="NCBI Taxonomy" id="660025"/>
    <lineage>
        <taxon>Eukaryota</taxon>
        <taxon>Fungi</taxon>
        <taxon>Dikarya</taxon>
        <taxon>Ascomycota</taxon>
        <taxon>Pezizomycotina</taxon>
        <taxon>Sordariomycetes</taxon>
        <taxon>Hypocreomycetidae</taxon>
        <taxon>Hypocreales</taxon>
        <taxon>Nectriaceae</taxon>
        <taxon>Fusarium</taxon>
        <taxon>Fusarium oxysporum species complex</taxon>
    </lineage>
</organism>
<feature type="domain" description="Heterokaryon incompatibility" evidence="1">
    <location>
        <begin position="173"/>
        <end position="346"/>
    </location>
</feature>
<comment type="caution">
    <text evidence="2">The sequence shown here is derived from an EMBL/GenBank/DDBJ whole genome shotgun (WGS) entry which is preliminary data.</text>
</comment>
<dbReference type="EMBL" id="AFQF01003382">
    <property type="protein sequence ID" value="EGU75916.1"/>
    <property type="molecule type" value="Genomic_DNA"/>
</dbReference>
<dbReference type="AlphaFoldDB" id="F9G4I8"/>
<proteinExistence type="predicted"/>
<dbReference type="Pfam" id="PF06985">
    <property type="entry name" value="HET"/>
    <property type="match status" value="1"/>
</dbReference>
<accession>F9G4I8</accession>
<dbReference type="PANTHER" id="PTHR33112:SF9">
    <property type="entry name" value="HETEROKARYON INCOMPATIBILITY DOMAIN-CONTAINING PROTEIN"/>
    <property type="match status" value="1"/>
</dbReference>
<dbReference type="PANTHER" id="PTHR33112">
    <property type="entry name" value="DOMAIN PROTEIN, PUTATIVE-RELATED"/>
    <property type="match status" value="1"/>
</dbReference>
<evidence type="ECO:0000259" key="1">
    <source>
        <dbReference type="Pfam" id="PF06985"/>
    </source>
</evidence>
<dbReference type="STRING" id="660025.F9G4I8"/>
<protein>
    <recommendedName>
        <fullName evidence="1">Heterokaryon incompatibility domain-containing protein</fullName>
    </recommendedName>
</protein>
<dbReference type="OrthoDB" id="3486565at2759"/>
<evidence type="ECO:0000313" key="2">
    <source>
        <dbReference type="EMBL" id="EGU75916.1"/>
    </source>
</evidence>
<dbReference type="InterPro" id="IPR010730">
    <property type="entry name" value="HET"/>
</dbReference>